<feature type="transmembrane region" description="Helical" evidence="8">
    <location>
        <begin position="62"/>
        <end position="86"/>
    </location>
</feature>
<dbReference type="PANTHER" id="PTHR22883:SF23">
    <property type="entry name" value="PALMITOYLTRANSFERASE ZDHHC6"/>
    <property type="match status" value="1"/>
</dbReference>
<dbReference type="InterPro" id="IPR001594">
    <property type="entry name" value="Palmitoyltrfase_DHHC"/>
</dbReference>
<sequence length="505" mass="54169">MTECRCLNKHSHPAATRGCAEGCMMCCGYTTPAVIGFLIAGLVVASDVYSIILIARNPHSAWCVIVCLIVFLFTTVIGVVVCWSYYAIIFTPPGFVPHETWQYPPAYGGPPLPQRDQGRGQARFPAGGGGGEGPGASQPPQPGGPAHTPPPQQQQQLAPSLSRRSPNHSGDRTDPSSYPTPPPGPPPQLPARAAPTTSANPLQDGEDAAPRKATSDAGGAAVVAAVLFNDSDDSGNGGPRERPRQNHDDATKLAEGAVVTGGAAVSPAGAQSGSHSPYSTPRLSLRLAPATAAAAPPSAPLLNPYTVHQVHPNGSLRYCYACHQFKPDDAHHCRMCERCVFNFDHHCPFVNNCVGRNNYKLFVVFLLYSGVGATLGGALMAVTLFAVDRDEMMSKIGWAAVPAVDVVLGLSLLLFYVQHRVLLCRGESTLDSIARGDDTFQGWRQAFTRPKRSAAEKEELKRQKAIRVERHYRALLGNESPWWRRYLPSPVRTDDRADDTVSGNV</sequence>
<feature type="compositionally biased region" description="Polar residues" evidence="9">
    <location>
        <begin position="157"/>
        <end position="168"/>
    </location>
</feature>
<dbReference type="Pfam" id="PF01529">
    <property type="entry name" value="DHHC"/>
    <property type="match status" value="1"/>
</dbReference>
<evidence type="ECO:0000256" key="4">
    <source>
        <dbReference type="ARBA" id="ARBA00022989"/>
    </source>
</evidence>
<dbReference type="GO" id="GO:0019706">
    <property type="term" value="F:protein-cysteine S-palmitoyltransferase activity"/>
    <property type="evidence" value="ECO:0007669"/>
    <property type="project" value="UniProtKB-EC"/>
</dbReference>
<evidence type="ECO:0000256" key="2">
    <source>
        <dbReference type="ARBA" id="ARBA00022679"/>
    </source>
</evidence>
<comment type="caution">
    <text evidence="11">The sequence shown here is derived from an EMBL/GenBank/DDBJ whole genome shotgun (WGS) entry which is preliminary data.</text>
</comment>
<comment type="catalytic activity">
    <reaction evidence="8">
        <text>L-cysteinyl-[protein] + hexadecanoyl-CoA = S-hexadecanoyl-L-cysteinyl-[protein] + CoA</text>
        <dbReference type="Rhea" id="RHEA:36683"/>
        <dbReference type="Rhea" id="RHEA-COMP:10131"/>
        <dbReference type="Rhea" id="RHEA-COMP:11032"/>
        <dbReference type="ChEBI" id="CHEBI:29950"/>
        <dbReference type="ChEBI" id="CHEBI:57287"/>
        <dbReference type="ChEBI" id="CHEBI:57379"/>
        <dbReference type="ChEBI" id="CHEBI:74151"/>
        <dbReference type="EC" id="2.3.1.225"/>
    </reaction>
</comment>
<keyword evidence="5 8" id="KW-0472">Membrane</keyword>
<dbReference type="VEuPathDB" id="TriTrypDB:LpyrH10_03_1840"/>
<keyword evidence="3 8" id="KW-0812">Transmembrane</keyword>
<dbReference type="RefSeq" id="XP_015662264.1">
    <property type="nucleotide sequence ID" value="XM_015798786.1"/>
</dbReference>
<evidence type="ECO:0000313" key="11">
    <source>
        <dbReference type="EMBL" id="KPA83825.1"/>
    </source>
</evidence>
<comment type="domain">
    <text evidence="8">The DHHC domain is required for palmitoyltransferase activity.</text>
</comment>
<dbReference type="GO" id="GO:0006612">
    <property type="term" value="P:protein targeting to membrane"/>
    <property type="evidence" value="ECO:0007669"/>
    <property type="project" value="TreeGrafter"/>
</dbReference>
<proteinExistence type="inferred from homology"/>
<evidence type="ECO:0000259" key="10">
    <source>
        <dbReference type="Pfam" id="PF01529"/>
    </source>
</evidence>
<evidence type="ECO:0000256" key="1">
    <source>
        <dbReference type="ARBA" id="ARBA00004141"/>
    </source>
</evidence>
<dbReference type="PANTHER" id="PTHR22883">
    <property type="entry name" value="ZINC FINGER DHHC DOMAIN CONTAINING PROTEIN"/>
    <property type="match status" value="1"/>
</dbReference>
<evidence type="ECO:0000256" key="9">
    <source>
        <dbReference type="SAM" id="MobiDB-lite"/>
    </source>
</evidence>
<dbReference type="InterPro" id="IPR039859">
    <property type="entry name" value="PFA4/ZDH16/20/ERF2-like"/>
</dbReference>
<dbReference type="GO" id="GO:0005794">
    <property type="term" value="C:Golgi apparatus"/>
    <property type="evidence" value="ECO:0007669"/>
    <property type="project" value="TreeGrafter"/>
</dbReference>
<feature type="transmembrane region" description="Helical" evidence="8">
    <location>
        <begin position="34"/>
        <end position="55"/>
    </location>
</feature>
<evidence type="ECO:0000256" key="8">
    <source>
        <dbReference type="RuleBase" id="RU079119"/>
    </source>
</evidence>
<feature type="transmembrane region" description="Helical" evidence="8">
    <location>
        <begin position="398"/>
        <end position="417"/>
    </location>
</feature>
<dbReference type="OrthoDB" id="331948at2759"/>
<dbReference type="EMBL" id="LGTL01000003">
    <property type="protein sequence ID" value="KPA83825.1"/>
    <property type="molecule type" value="Genomic_DNA"/>
</dbReference>
<dbReference type="GeneID" id="26902328"/>
<dbReference type="OMA" id="WSYYAVI"/>
<evidence type="ECO:0000256" key="6">
    <source>
        <dbReference type="ARBA" id="ARBA00023315"/>
    </source>
</evidence>
<evidence type="ECO:0000313" key="12">
    <source>
        <dbReference type="Proteomes" id="UP000037923"/>
    </source>
</evidence>
<organism evidence="11 12">
    <name type="scientific">Leptomonas pyrrhocoris</name>
    <name type="common">Firebug parasite</name>
    <dbReference type="NCBI Taxonomy" id="157538"/>
    <lineage>
        <taxon>Eukaryota</taxon>
        <taxon>Discoba</taxon>
        <taxon>Euglenozoa</taxon>
        <taxon>Kinetoplastea</taxon>
        <taxon>Metakinetoplastina</taxon>
        <taxon>Trypanosomatida</taxon>
        <taxon>Trypanosomatidae</taxon>
        <taxon>Leishmaniinae</taxon>
        <taxon>Leptomonas</taxon>
    </lineage>
</organism>
<feature type="transmembrane region" description="Helical" evidence="8">
    <location>
        <begin position="361"/>
        <end position="386"/>
    </location>
</feature>
<feature type="compositionally biased region" description="Pro residues" evidence="9">
    <location>
        <begin position="178"/>
        <end position="189"/>
    </location>
</feature>
<comment type="similarity">
    <text evidence="7">Belongs to the DHHC palmitoyltransferase family. PFA5 subfamily.</text>
</comment>
<dbReference type="PROSITE" id="PS50216">
    <property type="entry name" value="DHHC"/>
    <property type="match status" value="1"/>
</dbReference>
<accession>A0A0N0DY74</accession>
<dbReference type="AlphaFoldDB" id="A0A0N0DY74"/>
<feature type="compositionally biased region" description="Pro residues" evidence="9">
    <location>
        <begin position="137"/>
        <end position="152"/>
    </location>
</feature>
<keyword evidence="6 8" id="KW-0012">Acyltransferase</keyword>
<dbReference type="Proteomes" id="UP000037923">
    <property type="component" value="Unassembled WGS sequence"/>
</dbReference>
<feature type="region of interest" description="Disordered" evidence="9">
    <location>
        <begin position="107"/>
        <end position="217"/>
    </location>
</feature>
<protein>
    <recommendedName>
        <fullName evidence="8">Palmitoyltransferase</fullName>
        <ecNumber evidence="8">2.3.1.225</ecNumber>
    </recommendedName>
</protein>
<keyword evidence="12" id="KW-1185">Reference proteome</keyword>
<dbReference type="GO" id="GO:0005783">
    <property type="term" value="C:endoplasmic reticulum"/>
    <property type="evidence" value="ECO:0007669"/>
    <property type="project" value="TreeGrafter"/>
</dbReference>
<evidence type="ECO:0000256" key="7">
    <source>
        <dbReference type="ARBA" id="ARBA00038298"/>
    </source>
</evidence>
<reference evidence="11 12" key="1">
    <citation type="submission" date="2015-07" db="EMBL/GenBank/DDBJ databases">
        <title>High-quality genome of monoxenous trypanosomatid Leptomonas pyrrhocoris.</title>
        <authorList>
            <person name="Flegontov P."/>
            <person name="Butenko A."/>
            <person name="Firsov S."/>
            <person name="Vlcek C."/>
            <person name="Logacheva M.D."/>
            <person name="Field M."/>
            <person name="Filatov D."/>
            <person name="Flegontova O."/>
            <person name="Gerasimov E."/>
            <person name="Jackson A.P."/>
            <person name="Kelly S."/>
            <person name="Opperdoes F."/>
            <person name="O'Reilly A."/>
            <person name="Votypka J."/>
            <person name="Yurchenko V."/>
            <person name="Lukes J."/>
        </authorList>
    </citation>
    <scope>NUCLEOTIDE SEQUENCE [LARGE SCALE GENOMIC DNA]</scope>
    <source>
        <strain evidence="11">H10</strain>
    </source>
</reference>
<comment type="subcellular location">
    <subcellularLocation>
        <location evidence="1">Membrane</location>
        <topology evidence="1">Multi-pass membrane protein</topology>
    </subcellularLocation>
</comment>
<gene>
    <name evidence="11" type="ORF">ABB37_02033</name>
</gene>
<evidence type="ECO:0000256" key="3">
    <source>
        <dbReference type="ARBA" id="ARBA00022692"/>
    </source>
</evidence>
<dbReference type="EC" id="2.3.1.225" evidence="8"/>
<dbReference type="GO" id="GO:0016020">
    <property type="term" value="C:membrane"/>
    <property type="evidence" value="ECO:0007669"/>
    <property type="project" value="UniProtKB-SubCell"/>
</dbReference>
<feature type="domain" description="Palmitoyltransferase DHHC" evidence="10">
    <location>
        <begin position="315"/>
        <end position="430"/>
    </location>
</feature>
<keyword evidence="4 8" id="KW-1133">Transmembrane helix</keyword>
<keyword evidence="2 8" id="KW-0808">Transferase</keyword>
<evidence type="ECO:0000256" key="5">
    <source>
        <dbReference type="ARBA" id="ARBA00023136"/>
    </source>
</evidence>
<name>A0A0N0DY74_LEPPY</name>